<reference evidence="3" key="1">
    <citation type="journal article" date="2019" name="Int. J. Syst. Evol. Microbiol.">
        <title>The Global Catalogue of Microorganisms (GCM) 10K type strain sequencing project: providing services to taxonomists for standard genome sequencing and annotation.</title>
        <authorList>
            <consortium name="The Broad Institute Genomics Platform"/>
            <consortium name="The Broad Institute Genome Sequencing Center for Infectious Disease"/>
            <person name="Wu L."/>
            <person name="Ma J."/>
        </authorList>
    </citation>
    <scope>NUCLEOTIDE SEQUENCE [LARGE SCALE GENOMIC DNA]</scope>
    <source>
        <strain evidence="3">CCM 7491</strain>
    </source>
</reference>
<dbReference type="Gene3D" id="1.10.1660.10">
    <property type="match status" value="1"/>
</dbReference>
<accession>A0ABV7NCS1</accession>
<name>A0ABV7NCS1_9SPHN</name>
<dbReference type="RefSeq" id="WP_380793009.1">
    <property type="nucleotide sequence ID" value="NZ_JBHRVU010000004.1"/>
</dbReference>
<organism evidence="2 3">
    <name type="scientific">Sphingobium rhizovicinum</name>
    <dbReference type="NCBI Taxonomy" id="432308"/>
    <lineage>
        <taxon>Bacteria</taxon>
        <taxon>Pseudomonadati</taxon>
        <taxon>Pseudomonadota</taxon>
        <taxon>Alphaproteobacteria</taxon>
        <taxon>Sphingomonadales</taxon>
        <taxon>Sphingomonadaceae</taxon>
        <taxon>Sphingobium</taxon>
    </lineage>
</organism>
<keyword evidence="3" id="KW-1185">Reference proteome</keyword>
<evidence type="ECO:0000313" key="3">
    <source>
        <dbReference type="Proteomes" id="UP001595681"/>
    </source>
</evidence>
<dbReference type="InterPro" id="IPR009061">
    <property type="entry name" value="DNA-bd_dom_put_sf"/>
</dbReference>
<dbReference type="EMBL" id="JBHRVU010000004">
    <property type="protein sequence ID" value="MFC3440177.1"/>
    <property type="molecule type" value="Genomic_DNA"/>
</dbReference>
<evidence type="ECO:0000259" key="1">
    <source>
        <dbReference type="PROSITE" id="PS50937"/>
    </source>
</evidence>
<dbReference type="Pfam" id="PF13411">
    <property type="entry name" value="MerR_1"/>
    <property type="match status" value="1"/>
</dbReference>
<sequence>MEKVEGAFLTISELAGELGLPQHILRYWETRFPKLRPLQRSGNRRYYRPADVALARRINQLLNVEGFTVKGAQKALEEPNGAPVVAPAKPVEPCMDDAHLIERLQEIRTTLAAAIGD</sequence>
<dbReference type="PROSITE" id="PS50937">
    <property type="entry name" value="HTH_MERR_2"/>
    <property type="match status" value="1"/>
</dbReference>
<evidence type="ECO:0000313" key="2">
    <source>
        <dbReference type="EMBL" id="MFC3440177.1"/>
    </source>
</evidence>
<dbReference type="Proteomes" id="UP001595681">
    <property type="component" value="Unassembled WGS sequence"/>
</dbReference>
<gene>
    <name evidence="2" type="ORF">ACFOKF_03015</name>
</gene>
<dbReference type="SUPFAM" id="SSF46955">
    <property type="entry name" value="Putative DNA-binding domain"/>
    <property type="match status" value="1"/>
</dbReference>
<dbReference type="CDD" id="cd04765">
    <property type="entry name" value="HTH_MlrA-like_sg2"/>
    <property type="match status" value="1"/>
</dbReference>
<protein>
    <submittedName>
        <fullName evidence="2">MerR family transcriptional regulator</fullName>
    </submittedName>
</protein>
<proteinExistence type="predicted"/>
<feature type="domain" description="HTH merR-type" evidence="1">
    <location>
        <begin position="8"/>
        <end position="78"/>
    </location>
</feature>
<comment type="caution">
    <text evidence="2">The sequence shown here is derived from an EMBL/GenBank/DDBJ whole genome shotgun (WGS) entry which is preliminary data.</text>
</comment>
<dbReference type="InterPro" id="IPR000551">
    <property type="entry name" value="MerR-type_HTH_dom"/>
</dbReference>
<dbReference type="SMART" id="SM00422">
    <property type="entry name" value="HTH_MERR"/>
    <property type="match status" value="1"/>
</dbReference>